<keyword evidence="2 7" id="KW-0813">Transport</keyword>
<dbReference type="InterPro" id="IPR035906">
    <property type="entry name" value="MetI-like_sf"/>
</dbReference>
<evidence type="ECO:0000256" key="3">
    <source>
        <dbReference type="ARBA" id="ARBA00022475"/>
    </source>
</evidence>
<feature type="transmembrane region" description="Helical" evidence="7">
    <location>
        <begin position="106"/>
        <end position="125"/>
    </location>
</feature>
<dbReference type="Pfam" id="PF00528">
    <property type="entry name" value="BPD_transp_1"/>
    <property type="match status" value="1"/>
</dbReference>
<evidence type="ECO:0000256" key="1">
    <source>
        <dbReference type="ARBA" id="ARBA00004651"/>
    </source>
</evidence>
<dbReference type="SUPFAM" id="SSF161098">
    <property type="entry name" value="MetI-like"/>
    <property type="match status" value="1"/>
</dbReference>
<feature type="transmembrane region" description="Helical" evidence="7">
    <location>
        <begin position="69"/>
        <end position="94"/>
    </location>
</feature>
<evidence type="ECO:0000313" key="9">
    <source>
        <dbReference type="EMBL" id="SLM84795.1"/>
    </source>
</evidence>
<keyword evidence="10" id="KW-1185">Reference proteome</keyword>
<dbReference type="Proteomes" id="UP000195918">
    <property type="component" value="Unassembled WGS sequence"/>
</dbReference>
<reference evidence="10" key="1">
    <citation type="submission" date="2017-02" db="EMBL/GenBank/DDBJ databases">
        <authorList>
            <person name="Dridi B."/>
        </authorList>
    </citation>
    <scope>NUCLEOTIDE SEQUENCE [LARGE SCALE GENOMIC DNA]</scope>
    <source>
        <strain evidence="10">bH819</strain>
    </source>
</reference>
<keyword evidence="4 7" id="KW-0812">Transmembrane</keyword>
<evidence type="ECO:0000256" key="7">
    <source>
        <dbReference type="RuleBase" id="RU363032"/>
    </source>
</evidence>
<feature type="transmembrane region" description="Helical" evidence="7">
    <location>
        <begin position="180"/>
        <end position="205"/>
    </location>
</feature>
<sequence length="274" mass="31412">MKTTFSFLKYTSLILWTIIILFPLGILLFGSFMSLEEFSSSQGLRLPNSFLYFDNYVTALKEGQLVKSFIITFLIILMSVMMSIFIGSMVAYVYHRFRFKGRKLLLLSYFLVSAVPMVITQVGTFNIMTTLHLYNTIWAPIILYIGADVTMIFIYLQNMEQLPLELDQAAMMDGASFFKIYWHVILPLLTPATTTVALLKMLSIYNDFYIPYLYMPSSDLPTISTGIFRFVGPSQTNWPLICAFILISMIPMLIIYLILQKQIEKGLSQGSIKQ</sequence>
<dbReference type="InterPro" id="IPR000515">
    <property type="entry name" value="MetI-like"/>
</dbReference>
<feature type="transmembrane region" description="Helical" evidence="7">
    <location>
        <begin position="12"/>
        <end position="35"/>
    </location>
</feature>
<feature type="transmembrane region" description="Helical" evidence="7">
    <location>
        <begin position="137"/>
        <end position="156"/>
    </location>
</feature>
<dbReference type="Gene3D" id="1.10.3720.10">
    <property type="entry name" value="MetI-like"/>
    <property type="match status" value="1"/>
</dbReference>
<comment type="similarity">
    <text evidence="7">Belongs to the binding-protein-dependent transport system permease family.</text>
</comment>
<dbReference type="GO" id="GO:0005886">
    <property type="term" value="C:plasma membrane"/>
    <property type="evidence" value="ECO:0007669"/>
    <property type="project" value="UniProtKB-SubCell"/>
</dbReference>
<keyword evidence="6 7" id="KW-0472">Membrane</keyword>
<evidence type="ECO:0000313" key="10">
    <source>
        <dbReference type="Proteomes" id="UP000195918"/>
    </source>
</evidence>
<evidence type="ECO:0000256" key="5">
    <source>
        <dbReference type="ARBA" id="ARBA00022989"/>
    </source>
</evidence>
<dbReference type="EMBL" id="FWFD01000003">
    <property type="protein sequence ID" value="SLM84795.1"/>
    <property type="molecule type" value="Genomic_DNA"/>
</dbReference>
<dbReference type="PROSITE" id="PS50928">
    <property type="entry name" value="ABC_TM1"/>
    <property type="match status" value="1"/>
</dbReference>
<accession>A0A1X6WKJ9</accession>
<keyword evidence="3" id="KW-1003">Cell membrane</keyword>
<gene>
    <name evidence="9" type="ORF">FM121_01785</name>
</gene>
<feature type="transmembrane region" description="Helical" evidence="7">
    <location>
        <begin position="238"/>
        <end position="259"/>
    </location>
</feature>
<evidence type="ECO:0000259" key="8">
    <source>
        <dbReference type="PROSITE" id="PS50928"/>
    </source>
</evidence>
<protein>
    <submittedName>
        <fullName evidence="9">Sugar ABC transporter permease</fullName>
    </submittedName>
</protein>
<feature type="domain" description="ABC transmembrane type-1" evidence="8">
    <location>
        <begin position="69"/>
        <end position="259"/>
    </location>
</feature>
<dbReference type="RefSeq" id="WP_256958391.1">
    <property type="nucleotide sequence ID" value="NZ_FWFD01000003.1"/>
</dbReference>
<evidence type="ECO:0000256" key="6">
    <source>
        <dbReference type="ARBA" id="ARBA00023136"/>
    </source>
</evidence>
<evidence type="ECO:0000256" key="2">
    <source>
        <dbReference type="ARBA" id="ARBA00022448"/>
    </source>
</evidence>
<proteinExistence type="inferred from homology"/>
<dbReference type="CDD" id="cd06261">
    <property type="entry name" value="TM_PBP2"/>
    <property type="match status" value="1"/>
</dbReference>
<dbReference type="AlphaFoldDB" id="A0A1X6WKJ9"/>
<evidence type="ECO:0000256" key="4">
    <source>
        <dbReference type="ARBA" id="ARBA00022692"/>
    </source>
</evidence>
<name>A0A1X6WKJ9_9ENTE</name>
<keyword evidence="5 7" id="KW-1133">Transmembrane helix</keyword>
<dbReference type="GO" id="GO:0055085">
    <property type="term" value="P:transmembrane transport"/>
    <property type="evidence" value="ECO:0007669"/>
    <property type="project" value="InterPro"/>
</dbReference>
<dbReference type="PANTHER" id="PTHR43744:SF3">
    <property type="entry name" value="LACTOSE TRANSPORT SYSTEM PERMEASE PROTEIN LACG"/>
    <property type="match status" value="1"/>
</dbReference>
<dbReference type="PANTHER" id="PTHR43744">
    <property type="entry name" value="ABC TRANSPORTER PERMEASE PROTEIN MG189-RELATED-RELATED"/>
    <property type="match status" value="1"/>
</dbReference>
<comment type="subcellular location">
    <subcellularLocation>
        <location evidence="1 7">Cell membrane</location>
        <topology evidence="1 7">Multi-pass membrane protein</topology>
    </subcellularLocation>
</comment>
<organism evidence="9 10">
    <name type="scientific">Vagococcus fluvialis bH819</name>
    <dbReference type="NCBI Taxonomy" id="1255619"/>
    <lineage>
        <taxon>Bacteria</taxon>
        <taxon>Bacillati</taxon>
        <taxon>Bacillota</taxon>
        <taxon>Bacilli</taxon>
        <taxon>Lactobacillales</taxon>
        <taxon>Enterococcaceae</taxon>
        <taxon>Vagococcus</taxon>
    </lineage>
</organism>